<dbReference type="EMBL" id="CAMGYJ010000004">
    <property type="protein sequence ID" value="CAI0402896.1"/>
    <property type="molecule type" value="Genomic_DNA"/>
</dbReference>
<dbReference type="AntiFam" id="ANF00142">
    <property type="entry name" value="Shadow ORF (opposite yadG)"/>
</dbReference>
<evidence type="ECO:0000313" key="2">
    <source>
        <dbReference type="EMBL" id="CAI0402896.1"/>
    </source>
</evidence>
<reference evidence="2" key="1">
    <citation type="submission" date="2022-08" db="EMBL/GenBank/DDBJ databases">
        <authorList>
            <person name="Gutierrez-Valencia J."/>
        </authorList>
    </citation>
    <scope>NUCLEOTIDE SEQUENCE</scope>
</reference>
<feature type="compositionally biased region" description="Basic and acidic residues" evidence="1">
    <location>
        <begin position="62"/>
        <end position="81"/>
    </location>
</feature>
<keyword evidence="3" id="KW-1185">Reference proteome</keyword>
<name>A0AAV0J2Y1_9ROSI</name>
<dbReference type="AntiFam" id="ANF00095">
    <property type="entry name" value="Shadow ORF (opposite ABC transporters)"/>
</dbReference>
<evidence type="ECO:0000313" key="3">
    <source>
        <dbReference type="Proteomes" id="UP001154282"/>
    </source>
</evidence>
<feature type="region of interest" description="Disordered" evidence="1">
    <location>
        <begin position="101"/>
        <end position="254"/>
    </location>
</feature>
<feature type="compositionally biased region" description="Gly residues" evidence="1">
    <location>
        <begin position="137"/>
        <end position="151"/>
    </location>
</feature>
<comment type="caution">
    <text evidence="2">The sequence shown here is derived from an EMBL/GenBank/DDBJ whole genome shotgun (WGS) entry which is preliminary data.</text>
</comment>
<feature type="compositionally biased region" description="Acidic residues" evidence="1">
    <location>
        <begin position="152"/>
        <end position="166"/>
    </location>
</feature>
<sequence length="254" mass="26358">MNDLHGIFKRVELFGHRKPAGHQVTLQRRNVTIMNHPSLVQQHHTVDHGENLEPGLVYRQHHGPEPRARDPPQRLHDAKGRPRVEARGGLVEDQHSWVVQECQSDGDSPTLPAGESPRGEPGPRHVGEGEFLEEGGDGGGDGGSGGGGGEEAGGEGEGFGDGEEREEGVMLREVSGELAEGGGFGDRGGVEEEGAGGGGCPGGEDVEEGGLSGAGWADDGEDLGREGGEGDLVEYGGGGWLGGGGGRRFEEGEE</sequence>
<evidence type="ECO:0000256" key="1">
    <source>
        <dbReference type="SAM" id="MobiDB-lite"/>
    </source>
</evidence>
<dbReference type="Proteomes" id="UP001154282">
    <property type="component" value="Unassembled WGS sequence"/>
</dbReference>
<gene>
    <name evidence="2" type="ORF">LITE_LOCUS11820</name>
</gene>
<accession>A0AAV0J2Y1</accession>
<organism evidence="2 3">
    <name type="scientific">Linum tenue</name>
    <dbReference type="NCBI Taxonomy" id="586396"/>
    <lineage>
        <taxon>Eukaryota</taxon>
        <taxon>Viridiplantae</taxon>
        <taxon>Streptophyta</taxon>
        <taxon>Embryophyta</taxon>
        <taxon>Tracheophyta</taxon>
        <taxon>Spermatophyta</taxon>
        <taxon>Magnoliopsida</taxon>
        <taxon>eudicotyledons</taxon>
        <taxon>Gunneridae</taxon>
        <taxon>Pentapetalae</taxon>
        <taxon>rosids</taxon>
        <taxon>fabids</taxon>
        <taxon>Malpighiales</taxon>
        <taxon>Linaceae</taxon>
        <taxon>Linum</taxon>
    </lineage>
</organism>
<protein>
    <submittedName>
        <fullName evidence="2">Uncharacterized protein</fullName>
    </submittedName>
</protein>
<dbReference type="AlphaFoldDB" id="A0AAV0J2Y1"/>
<feature type="region of interest" description="Disordered" evidence="1">
    <location>
        <begin position="59"/>
        <end position="81"/>
    </location>
</feature>
<feature type="compositionally biased region" description="Basic and acidic residues" evidence="1">
    <location>
        <begin position="117"/>
        <end position="128"/>
    </location>
</feature>
<feature type="compositionally biased region" description="Gly residues" evidence="1">
    <location>
        <begin position="235"/>
        <end position="246"/>
    </location>
</feature>
<proteinExistence type="predicted"/>